<organism evidence="1 2">
    <name type="scientific">Lysobacter silvisoli</name>
    <dbReference type="NCBI Taxonomy" id="2293254"/>
    <lineage>
        <taxon>Bacteria</taxon>
        <taxon>Pseudomonadati</taxon>
        <taxon>Pseudomonadota</taxon>
        <taxon>Gammaproteobacteria</taxon>
        <taxon>Lysobacterales</taxon>
        <taxon>Lysobacteraceae</taxon>
        <taxon>Lysobacter</taxon>
    </lineage>
</organism>
<keyword evidence="2" id="KW-1185">Reference proteome</keyword>
<comment type="caution">
    <text evidence="1">The sequence shown here is derived from an EMBL/GenBank/DDBJ whole genome shotgun (WGS) entry which is preliminary data.</text>
</comment>
<proteinExistence type="predicted"/>
<dbReference type="EMBL" id="QTSU01000001">
    <property type="protein sequence ID" value="RDZ28218.1"/>
    <property type="molecule type" value="Genomic_DNA"/>
</dbReference>
<accession>A0A371K2V3</accession>
<protein>
    <recommendedName>
        <fullName evidence="3">Sel1 repeat family protein</fullName>
    </recommendedName>
</protein>
<sequence length="127" mass="14303">MEQSADAGYLIAQLMYASDSRAVLGSRADMLRSPEDTIRYRRKAIAYLERAANTGNVDALISLGKSYQSGIIAKEDLVKAYSYFYAAGMVNPNFTRNYIGRLERKLTREQMEQAKQRGVQIFNGCCK</sequence>
<dbReference type="InterPro" id="IPR011990">
    <property type="entry name" value="TPR-like_helical_dom_sf"/>
</dbReference>
<dbReference type="SUPFAM" id="SSF81901">
    <property type="entry name" value="HCP-like"/>
    <property type="match status" value="1"/>
</dbReference>
<evidence type="ECO:0000313" key="2">
    <source>
        <dbReference type="Proteomes" id="UP000264492"/>
    </source>
</evidence>
<evidence type="ECO:0008006" key="3">
    <source>
        <dbReference type="Google" id="ProtNLM"/>
    </source>
</evidence>
<gene>
    <name evidence="1" type="ORF">DX914_03470</name>
</gene>
<dbReference type="Proteomes" id="UP000264492">
    <property type="component" value="Unassembled WGS sequence"/>
</dbReference>
<evidence type="ECO:0000313" key="1">
    <source>
        <dbReference type="EMBL" id="RDZ28218.1"/>
    </source>
</evidence>
<dbReference type="Gene3D" id="1.25.40.10">
    <property type="entry name" value="Tetratricopeptide repeat domain"/>
    <property type="match status" value="1"/>
</dbReference>
<name>A0A371K2V3_9GAMM</name>
<reference evidence="1 2" key="1">
    <citation type="submission" date="2018-08" db="EMBL/GenBank/DDBJ databases">
        <title>Lysobacter sp. zong2l5, whole genome shotgun sequence.</title>
        <authorList>
            <person name="Zhang X."/>
            <person name="Feng G."/>
            <person name="Zhu H."/>
        </authorList>
    </citation>
    <scope>NUCLEOTIDE SEQUENCE [LARGE SCALE GENOMIC DNA]</scope>
    <source>
        <strain evidence="2">zong2l5</strain>
    </source>
</reference>
<dbReference type="AlphaFoldDB" id="A0A371K2V3"/>